<reference evidence="3 4" key="1">
    <citation type="submission" date="2019-08" db="EMBL/GenBank/DDBJ databases">
        <title>Whole genome of Aphis craccivora.</title>
        <authorList>
            <person name="Voronova N.V."/>
            <person name="Shulinski R.S."/>
            <person name="Bandarenka Y.V."/>
            <person name="Zhorov D.G."/>
            <person name="Warner D."/>
        </authorList>
    </citation>
    <scope>NUCLEOTIDE SEQUENCE [LARGE SCALE GENOMIC DNA]</scope>
    <source>
        <strain evidence="3">180601</strain>
        <tissue evidence="3">Whole Body</tissue>
    </source>
</reference>
<dbReference type="Pfam" id="PF14214">
    <property type="entry name" value="Helitron_like_N"/>
    <property type="match status" value="1"/>
</dbReference>
<dbReference type="AlphaFoldDB" id="A0A6G0VZ19"/>
<dbReference type="Proteomes" id="UP000478052">
    <property type="component" value="Unassembled WGS sequence"/>
</dbReference>
<evidence type="ECO:0000313" key="4">
    <source>
        <dbReference type="Proteomes" id="UP000478052"/>
    </source>
</evidence>
<comment type="caution">
    <text evidence="3">The sequence shown here is derived from an EMBL/GenBank/DDBJ whole genome shotgun (WGS) entry which is preliminary data.</text>
</comment>
<dbReference type="GO" id="GO:0004386">
    <property type="term" value="F:helicase activity"/>
    <property type="evidence" value="ECO:0007669"/>
    <property type="project" value="UniProtKB-KW"/>
</dbReference>
<keyword evidence="3" id="KW-0347">Helicase</keyword>
<feature type="region of interest" description="Disordered" evidence="1">
    <location>
        <begin position="27"/>
        <end position="46"/>
    </location>
</feature>
<keyword evidence="3" id="KW-0067">ATP-binding</keyword>
<dbReference type="PANTHER" id="PTHR45786">
    <property type="entry name" value="DNA BINDING PROTEIN-LIKE"/>
    <property type="match status" value="1"/>
</dbReference>
<dbReference type="PANTHER" id="PTHR45786:SF74">
    <property type="entry name" value="ATP-DEPENDENT DNA HELICASE"/>
    <property type="match status" value="1"/>
</dbReference>
<sequence length="923" mass="106644">MIAWCISGFSVADREIKCHRKNLTSTTRAAGSRRKRVERAQQLPEQIETRNAAQRIRTAESRARESQEQRDERLQQQRISRSLIRASFVRLAFEYAPDINYSAHSKIAIGGMNKVCQYCQALKYRNETAGICCASGKVVLSPLPAPPEPLLSLLNGNSDDNSCFQMTSFGATKICDRASDGRNFETTFKIQGQVYHKIGSLMQMPDNNPKFLQIYFMGDCEERVTTRCLYNFIEQAEERAIVILLENFLEDHNQLIQLIKRVSPRLQNNIYQIVIKADKVPLGEHASRFNAPTVDEVAVIMVGDPVDKRSIKITRRDNTVSTISDLHRSYDALQYPLIFWQGQDEYHLNIKQYDPNTGDYRNNKVSSMNYYAHRIMVRQHQDNYILRYRQLFHQYIVDMYAKVESERLRFLRFTQAKLRSEEYIHLRDAVAGNIDGNLNPNDIGNAFILSSSYIGSLRNMQEYIQDAMTYVRHYGRPDLFITFTCNPNWKEIQTLLLPGQQAIHRHDLTAQWQKRGLPHAHILVWLKDRIRPEEIDQIISAKIPDPLIDQELFDIVTKHMIHGPCGAFNMTSPSTENGGHTFTMRLPNFPNQVEFDNQWVVPYSPLLSKNYKAHINVELCSSVKSIKYICKYVNKGSDLAIFEVQNINKNDEIARYQMGRYISSNEAIWHILIFPIHERDPAVQHLAIHLENGQRVYFTEENTLVYGDVPRYLTWNKSSKKWEPRKQGKPHPSITGIFKAKTLGRLYSLHVNGRVFNTYQDACRELQLLEDDNHWDLTLADAALTSTPNNIRQLFAIILTTCYPSQAQTLWEKYKNCMTEDILHRIRQTNQCQNIDYTPEMYNEALVLIEDLCVLISNLPLNNYGMPSPNRPATDLVNTDLQRENQYDHGSLATIIMNSEPLLTAEQKIIYDRIMLAVAAEQG</sequence>
<proteinExistence type="predicted"/>
<evidence type="ECO:0000256" key="1">
    <source>
        <dbReference type="SAM" id="MobiDB-lite"/>
    </source>
</evidence>
<feature type="domain" description="Helitron helicase-like" evidence="2">
    <location>
        <begin position="370"/>
        <end position="512"/>
    </location>
</feature>
<keyword evidence="4" id="KW-1185">Reference proteome</keyword>
<name>A0A6G0VZ19_APHCR</name>
<keyword evidence="3" id="KW-0378">Hydrolase</keyword>
<dbReference type="InterPro" id="IPR025476">
    <property type="entry name" value="Helitron_helicase-like"/>
</dbReference>
<organism evidence="3 4">
    <name type="scientific">Aphis craccivora</name>
    <name type="common">Cowpea aphid</name>
    <dbReference type="NCBI Taxonomy" id="307492"/>
    <lineage>
        <taxon>Eukaryota</taxon>
        <taxon>Metazoa</taxon>
        <taxon>Ecdysozoa</taxon>
        <taxon>Arthropoda</taxon>
        <taxon>Hexapoda</taxon>
        <taxon>Insecta</taxon>
        <taxon>Pterygota</taxon>
        <taxon>Neoptera</taxon>
        <taxon>Paraneoptera</taxon>
        <taxon>Hemiptera</taxon>
        <taxon>Sternorrhyncha</taxon>
        <taxon>Aphidomorpha</taxon>
        <taxon>Aphidoidea</taxon>
        <taxon>Aphididae</taxon>
        <taxon>Aphidini</taxon>
        <taxon>Aphis</taxon>
        <taxon>Aphis</taxon>
    </lineage>
</organism>
<dbReference type="OrthoDB" id="10051381at2759"/>
<feature type="region of interest" description="Disordered" evidence="1">
    <location>
        <begin position="51"/>
        <end position="76"/>
    </location>
</feature>
<evidence type="ECO:0000259" key="2">
    <source>
        <dbReference type="Pfam" id="PF14214"/>
    </source>
</evidence>
<gene>
    <name evidence="3" type="ORF">FWK35_00031205</name>
</gene>
<protein>
    <submittedName>
        <fullName evidence="3">ATP-dependent DNA helicase</fullName>
    </submittedName>
</protein>
<feature type="non-terminal residue" evidence="3">
    <location>
        <position position="923"/>
    </location>
</feature>
<feature type="compositionally biased region" description="Basic and acidic residues" evidence="1">
    <location>
        <begin position="57"/>
        <end position="75"/>
    </location>
</feature>
<accession>A0A6G0VZ19</accession>
<keyword evidence="3" id="KW-0547">Nucleotide-binding</keyword>
<dbReference type="EMBL" id="VUJU01010278">
    <property type="protein sequence ID" value="KAF0714945.1"/>
    <property type="molecule type" value="Genomic_DNA"/>
</dbReference>
<evidence type="ECO:0000313" key="3">
    <source>
        <dbReference type="EMBL" id="KAF0714945.1"/>
    </source>
</evidence>